<reference evidence="1" key="3">
    <citation type="submission" date="2022-06" db="UniProtKB">
        <authorList>
            <consortium name="EnsemblPlants"/>
        </authorList>
    </citation>
    <scope>IDENTIFICATION</scope>
</reference>
<dbReference type="Proteomes" id="UP000015106">
    <property type="component" value="Chromosome 1"/>
</dbReference>
<dbReference type="EnsemblPlants" id="TuG1812G0100004847.01.T01">
    <property type="protein sequence ID" value="TuG1812G0100004847.01.T01.cds434906"/>
    <property type="gene ID" value="TuG1812G0100004847.01"/>
</dbReference>
<sequence length="80" mass="9037">MDRMVSIQISYPCWLLASLTLSTSLRSLLFSVVRFSALSVTSLSFSFRSCMILDVCPSTEATMRAQSIHFRNSQIKVIKK</sequence>
<reference evidence="2" key="1">
    <citation type="journal article" date="2013" name="Nature">
        <title>Draft genome of the wheat A-genome progenitor Triticum urartu.</title>
        <authorList>
            <person name="Ling H.Q."/>
            <person name="Zhao S."/>
            <person name="Liu D."/>
            <person name="Wang J."/>
            <person name="Sun H."/>
            <person name="Zhang C."/>
            <person name="Fan H."/>
            <person name="Li D."/>
            <person name="Dong L."/>
            <person name="Tao Y."/>
            <person name="Gao C."/>
            <person name="Wu H."/>
            <person name="Li Y."/>
            <person name="Cui Y."/>
            <person name="Guo X."/>
            <person name="Zheng S."/>
            <person name="Wang B."/>
            <person name="Yu K."/>
            <person name="Liang Q."/>
            <person name="Yang W."/>
            <person name="Lou X."/>
            <person name="Chen J."/>
            <person name="Feng M."/>
            <person name="Jian J."/>
            <person name="Zhang X."/>
            <person name="Luo G."/>
            <person name="Jiang Y."/>
            <person name="Liu J."/>
            <person name="Wang Z."/>
            <person name="Sha Y."/>
            <person name="Zhang B."/>
            <person name="Wu H."/>
            <person name="Tang D."/>
            <person name="Shen Q."/>
            <person name="Xue P."/>
            <person name="Zou S."/>
            <person name="Wang X."/>
            <person name="Liu X."/>
            <person name="Wang F."/>
            <person name="Yang Y."/>
            <person name="An X."/>
            <person name="Dong Z."/>
            <person name="Zhang K."/>
            <person name="Zhang X."/>
            <person name="Luo M.C."/>
            <person name="Dvorak J."/>
            <person name="Tong Y."/>
            <person name="Wang J."/>
            <person name="Yang H."/>
            <person name="Li Z."/>
            <person name="Wang D."/>
            <person name="Zhang A."/>
            <person name="Wang J."/>
        </authorList>
    </citation>
    <scope>NUCLEOTIDE SEQUENCE</scope>
    <source>
        <strain evidence="2">cv. G1812</strain>
    </source>
</reference>
<keyword evidence="2" id="KW-1185">Reference proteome</keyword>
<protein>
    <submittedName>
        <fullName evidence="1">Uncharacterized protein</fullName>
    </submittedName>
</protein>
<evidence type="ECO:0000313" key="1">
    <source>
        <dbReference type="EnsemblPlants" id="TuG1812G0100004847.01.T01.cds434906"/>
    </source>
</evidence>
<proteinExistence type="predicted"/>
<accession>A0A8R7P8H0</accession>
<evidence type="ECO:0000313" key="2">
    <source>
        <dbReference type="Proteomes" id="UP000015106"/>
    </source>
</evidence>
<dbReference type="Gramene" id="TuG1812G0100004847.01.T01">
    <property type="protein sequence ID" value="TuG1812G0100004847.01.T01.cds434906"/>
    <property type="gene ID" value="TuG1812G0100004847.01"/>
</dbReference>
<organism evidence="1 2">
    <name type="scientific">Triticum urartu</name>
    <name type="common">Red wild einkorn</name>
    <name type="synonym">Crithodium urartu</name>
    <dbReference type="NCBI Taxonomy" id="4572"/>
    <lineage>
        <taxon>Eukaryota</taxon>
        <taxon>Viridiplantae</taxon>
        <taxon>Streptophyta</taxon>
        <taxon>Embryophyta</taxon>
        <taxon>Tracheophyta</taxon>
        <taxon>Spermatophyta</taxon>
        <taxon>Magnoliopsida</taxon>
        <taxon>Liliopsida</taxon>
        <taxon>Poales</taxon>
        <taxon>Poaceae</taxon>
        <taxon>BOP clade</taxon>
        <taxon>Pooideae</taxon>
        <taxon>Triticodae</taxon>
        <taxon>Triticeae</taxon>
        <taxon>Triticinae</taxon>
        <taxon>Triticum</taxon>
    </lineage>
</organism>
<reference evidence="1" key="2">
    <citation type="submission" date="2018-03" db="EMBL/GenBank/DDBJ databases">
        <title>The Triticum urartu genome reveals the dynamic nature of wheat genome evolution.</title>
        <authorList>
            <person name="Ling H."/>
            <person name="Ma B."/>
            <person name="Shi X."/>
            <person name="Liu H."/>
            <person name="Dong L."/>
            <person name="Sun H."/>
            <person name="Cao Y."/>
            <person name="Gao Q."/>
            <person name="Zheng S."/>
            <person name="Li Y."/>
            <person name="Yu Y."/>
            <person name="Du H."/>
            <person name="Qi M."/>
            <person name="Li Y."/>
            <person name="Yu H."/>
            <person name="Cui Y."/>
            <person name="Wang N."/>
            <person name="Chen C."/>
            <person name="Wu H."/>
            <person name="Zhao Y."/>
            <person name="Zhang J."/>
            <person name="Li Y."/>
            <person name="Zhou W."/>
            <person name="Zhang B."/>
            <person name="Hu W."/>
            <person name="Eijk M."/>
            <person name="Tang J."/>
            <person name="Witsenboer H."/>
            <person name="Zhao S."/>
            <person name="Li Z."/>
            <person name="Zhang A."/>
            <person name="Wang D."/>
            <person name="Liang C."/>
        </authorList>
    </citation>
    <scope>NUCLEOTIDE SEQUENCE [LARGE SCALE GENOMIC DNA]</scope>
    <source>
        <strain evidence="1">cv. G1812</strain>
    </source>
</reference>
<dbReference type="AlphaFoldDB" id="A0A8R7P8H0"/>
<name>A0A8R7P8H0_TRIUA</name>